<dbReference type="EMBL" id="QKWP01002895">
    <property type="protein sequence ID" value="RIB01885.1"/>
    <property type="molecule type" value="Genomic_DNA"/>
</dbReference>
<evidence type="ECO:0000313" key="4">
    <source>
        <dbReference type="Proteomes" id="UP000266673"/>
    </source>
</evidence>
<accession>A0A397TUR3</accession>
<comment type="caution">
    <text evidence="3">The sequence shown here is derived from an EMBL/GenBank/DDBJ whole genome shotgun (WGS) entry which is preliminary data.</text>
</comment>
<dbReference type="AlphaFoldDB" id="A0A397TUR3"/>
<evidence type="ECO:0000259" key="2">
    <source>
        <dbReference type="PROSITE" id="PS51886"/>
    </source>
</evidence>
<feature type="domain" description="TLDc" evidence="2">
    <location>
        <begin position="55"/>
        <end position="231"/>
    </location>
</feature>
<dbReference type="InterPro" id="IPR006571">
    <property type="entry name" value="TLDc_dom"/>
</dbReference>
<gene>
    <name evidence="3" type="ORF">C2G38_2150254</name>
</gene>
<dbReference type="OrthoDB" id="2340634at2759"/>
<organism evidence="3 4">
    <name type="scientific">Gigaspora rosea</name>
    <dbReference type="NCBI Taxonomy" id="44941"/>
    <lineage>
        <taxon>Eukaryota</taxon>
        <taxon>Fungi</taxon>
        <taxon>Fungi incertae sedis</taxon>
        <taxon>Mucoromycota</taxon>
        <taxon>Glomeromycotina</taxon>
        <taxon>Glomeromycetes</taxon>
        <taxon>Diversisporales</taxon>
        <taxon>Gigasporaceae</taxon>
        <taxon>Gigaspora</taxon>
    </lineage>
</organism>
<evidence type="ECO:0000256" key="1">
    <source>
        <dbReference type="SAM" id="MobiDB-lite"/>
    </source>
</evidence>
<dbReference type="PROSITE" id="PS51886">
    <property type="entry name" value="TLDC"/>
    <property type="match status" value="1"/>
</dbReference>
<evidence type="ECO:0000313" key="3">
    <source>
        <dbReference type="EMBL" id="RIB01885.1"/>
    </source>
</evidence>
<dbReference type="Proteomes" id="UP000266673">
    <property type="component" value="Unassembled WGS sequence"/>
</dbReference>
<reference evidence="3 4" key="1">
    <citation type="submission" date="2018-06" db="EMBL/GenBank/DDBJ databases">
        <title>Comparative genomics reveals the genomic features of Rhizophagus irregularis, R. cerebriforme, R. diaphanum and Gigaspora rosea, and their symbiotic lifestyle signature.</title>
        <authorList>
            <person name="Morin E."/>
            <person name="San Clemente H."/>
            <person name="Chen E.C.H."/>
            <person name="De La Providencia I."/>
            <person name="Hainaut M."/>
            <person name="Kuo A."/>
            <person name="Kohler A."/>
            <person name="Murat C."/>
            <person name="Tang N."/>
            <person name="Roy S."/>
            <person name="Loubradou J."/>
            <person name="Henrissat B."/>
            <person name="Grigoriev I.V."/>
            <person name="Corradi N."/>
            <person name="Roux C."/>
            <person name="Martin F.M."/>
        </authorList>
    </citation>
    <scope>NUCLEOTIDE SEQUENCE [LARGE SCALE GENOMIC DNA]</scope>
    <source>
        <strain evidence="3 4">DAOM 194757</strain>
    </source>
</reference>
<keyword evidence="4" id="KW-1185">Reference proteome</keyword>
<sequence length="236" mass="27250">MNSNVNNNDVIVEAEENDKIVDRGVEVNNNNKPNVGADNKEQSEEANIEDENSSKVIEKRHFLDISKWIDKIDENYPKQDKSTNLYRFELLIRGSRDGFDASKFHEKCDGEGETLVILKVKGTDEILGGYNHLSWNRKKKINVINQKTNKSFIFALDKNNINDPKIGRPTKSILSFNLSKKHGLHFARDLCLNKNFSEECKNFCKPLVYDQPIRDSIDYFSVEEYEVYKVIPNDSN</sequence>
<feature type="region of interest" description="Disordered" evidence="1">
    <location>
        <begin position="24"/>
        <end position="52"/>
    </location>
</feature>
<proteinExistence type="predicted"/>
<protein>
    <recommendedName>
        <fullName evidence="2">TLDc domain-containing protein</fullName>
    </recommendedName>
</protein>
<name>A0A397TUR3_9GLOM</name>
<dbReference type="Pfam" id="PF07534">
    <property type="entry name" value="TLD"/>
    <property type="match status" value="1"/>
</dbReference>